<feature type="domain" description="RecF/RecN/SMC N-terminal" evidence="11">
    <location>
        <begin position="13"/>
        <end position="516"/>
    </location>
</feature>
<evidence type="ECO:0000256" key="4">
    <source>
        <dbReference type="ARBA" id="ARBA00022741"/>
    </source>
</evidence>
<dbReference type="PANTHER" id="PTHR11059:SF0">
    <property type="entry name" value="DNA REPAIR PROTEIN RECN"/>
    <property type="match status" value="1"/>
</dbReference>
<dbReference type="AlphaFoldDB" id="A0A1G8W9F1"/>
<evidence type="ECO:0000256" key="7">
    <source>
        <dbReference type="ARBA" id="ARBA00023204"/>
    </source>
</evidence>
<dbReference type="PANTHER" id="PTHR11059">
    <property type="entry name" value="DNA REPAIR PROTEIN RECN"/>
    <property type="match status" value="1"/>
</dbReference>
<evidence type="ECO:0000256" key="5">
    <source>
        <dbReference type="ARBA" id="ARBA00022763"/>
    </source>
</evidence>
<name>A0A1G8W9F1_9BACT</name>
<evidence type="ECO:0000256" key="6">
    <source>
        <dbReference type="ARBA" id="ARBA00022840"/>
    </source>
</evidence>
<protein>
    <recommendedName>
        <fullName evidence="3 9">DNA repair protein RecN</fullName>
    </recommendedName>
    <alternativeName>
        <fullName evidence="8 9">Recombination protein N</fullName>
    </alternativeName>
</protein>
<dbReference type="GO" id="GO:0005524">
    <property type="term" value="F:ATP binding"/>
    <property type="evidence" value="ECO:0007669"/>
    <property type="project" value="UniProtKB-KW"/>
</dbReference>
<feature type="coiled-coil region" evidence="10">
    <location>
        <begin position="347"/>
        <end position="381"/>
    </location>
</feature>
<comment type="function">
    <text evidence="1 9">May be involved in recombinational repair of damaged DNA.</text>
</comment>
<keyword evidence="6" id="KW-0067">ATP-binding</keyword>
<proteinExistence type="inferred from homology"/>
<dbReference type="EMBL" id="FNFO01000001">
    <property type="protein sequence ID" value="SDJ74901.1"/>
    <property type="molecule type" value="Genomic_DNA"/>
</dbReference>
<evidence type="ECO:0000256" key="3">
    <source>
        <dbReference type="ARBA" id="ARBA00021315"/>
    </source>
</evidence>
<keyword evidence="7 9" id="KW-0234">DNA repair</keyword>
<dbReference type="GO" id="GO:0006281">
    <property type="term" value="P:DNA repair"/>
    <property type="evidence" value="ECO:0007669"/>
    <property type="project" value="UniProtKB-KW"/>
</dbReference>
<evidence type="ECO:0000256" key="8">
    <source>
        <dbReference type="ARBA" id="ARBA00033408"/>
    </source>
</evidence>
<comment type="similarity">
    <text evidence="2 9">Belongs to the RecN family.</text>
</comment>
<dbReference type="GO" id="GO:0006310">
    <property type="term" value="P:DNA recombination"/>
    <property type="evidence" value="ECO:0007669"/>
    <property type="project" value="InterPro"/>
</dbReference>
<keyword evidence="13" id="KW-1185">Reference proteome</keyword>
<dbReference type="PIRSF" id="PIRSF003128">
    <property type="entry name" value="RecN"/>
    <property type="match status" value="1"/>
</dbReference>
<feature type="coiled-coil region" evidence="10">
    <location>
        <begin position="177"/>
        <end position="234"/>
    </location>
</feature>
<dbReference type="NCBIfam" id="TIGR00634">
    <property type="entry name" value="recN"/>
    <property type="match status" value="1"/>
</dbReference>
<accession>A0A1G8W9F1</accession>
<keyword evidence="5 9" id="KW-0227">DNA damage</keyword>
<dbReference type="STRING" id="1075417.SAMN05421823_1017"/>
<dbReference type="CDD" id="cd03241">
    <property type="entry name" value="ABC_RecN"/>
    <property type="match status" value="2"/>
</dbReference>
<dbReference type="InterPro" id="IPR027417">
    <property type="entry name" value="P-loop_NTPase"/>
</dbReference>
<dbReference type="InterPro" id="IPR004604">
    <property type="entry name" value="DNA_recomb/repair_RecN"/>
</dbReference>
<sequence>MRRNHPWRFADIMLKHLLIKNYALIHHLDLEPGRALNIITGETGAGKSIMLGALGLLMGNRSDSRLVYDQQKKCVVEGTFDISAYDLRHLFETSELDYDETCIIRREISPSGKSRAFVNDTPATLDVIKALGSYLMDIHSQHDNLMLATNQFQINVVDSYAQNQALRDVYHQIYHAFRETEDRFQRLQAAAAQARKELDYKNFLLEELNAAQLRRGEQEEIESELEVLENAEEIKSRLVLALEYLTNAEGAADQQVQSASQGLDKISHYSKSYVHLRDRLQSCLIELRDIADELGSEETKVEVDPAKTELLQDRLDTLFSLQKKHSVSTTEELIDIAEGLERDVDAILNYDEQIASTQKQLQALQKQLQQAATHLTESRKAVLGSIEKELLQTLRSLGMPNSTVQMKLDPIVPTYSGADQISFLFSANKGIAPQPLKQVASGGEFSRLMLSVKYLLADKTALPTIIFDEIDTGISGEIAIKMGSIMKQMGRNHQVIAITHLPQIAACGQDHYYVYKDSSAERTVSKIRHLTERERVAEIAQMISGEPPTAVSLKNAEELIESS</sequence>
<evidence type="ECO:0000256" key="2">
    <source>
        <dbReference type="ARBA" id="ARBA00009441"/>
    </source>
</evidence>
<gene>
    <name evidence="12" type="ORF">SAMN05421823_1017</name>
</gene>
<keyword evidence="10" id="KW-0175">Coiled coil</keyword>
<dbReference type="SUPFAM" id="SSF52540">
    <property type="entry name" value="P-loop containing nucleoside triphosphate hydrolases"/>
    <property type="match status" value="2"/>
</dbReference>
<dbReference type="Proteomes" id="UP000198510">
    <property type="component" value="Unassembled WGS sequence"/>
</dbReference>
<reference evidence="12 13" key="1">
    <citation type="submission" date="2016-10" db="EMBL/GenBank/DDBJ databases">
        <authorList>
            <person name="de Groot N.N."/>
        </authorList>
    </citation>
    <scope>NUCLEOTIDE SEQUENCE [LARGE SCALE GENOMIC DNA]</scope>
    <source>
        <strain evidence="12 13">DSM 25186</strain>
    </source>
</reference>
<dbReference type="Gene3D" id="3.40.50.300">
    <property type="entry name" value="P-loop containing nucleotide triphosphate hydrolases"/>
    <property type="match status" value="2"/>
</dbReference>
<dbReference type="InterPro" id="IPR003395">
    <property type="entry name" value="RecF/RecN/SMC_N"/>
</dbReference>
<dbReference type="GO" id="GO:0009432">
    <property type="term" value="P:SOS response"/>
    <property type="evidence" value="ECO:0007669"/>
    <property type="project" value="TreeGrafter"/>
</dbReference>
<evidence type="ECO:0000256" key="10">
    <source>
        <dbReference type="SAM" id="Coils"/>
    </source>
</evidence>
<evidence type="ECO:0000313" key="13">
    <source>
        <dbReference type="Proteomes" id="UP000198510"/>
    </source>
</evidence>
<dbReference type="Pfam" id="PF02463">
    <property type="entry name" value="SMC_N"/>
    <property type="match status" value="1"/>
</dbReference>
<dbReference type="GO" id="GO:0043590">
    <property type="term" value="C:bacterial nucleoid"/>
    <property type="evidence" value="ECO:0007669"/>
    <property type="project" value="TreeGrafter"/>
</dbReference>
<keyword evidence="4" id="KW-0547">Nucleotide-binding</keyword>
<evidence type="ECO:0000313" key="12">
    <source>
        <dbReference type="EMBL" id="SDJ74901.1"/>
    </source>
</evidence>
<evidence type="ECO:0000256" key="1">
    <source>
        <dbReference type="ARBA" id="ARBA00003618"/>
    </source>
</evidence>
<evidence type="ECO:0000256" key="9">
    <source>
        <dbReference type="PIRNR" id="PIRNR003128"/>
    </source>
</evidence>
<evidence type="ECO:0000259" key="11">
    <source>
        <dbReference type="Pfam" id="PF02463"/>
    </source>
</evidence>
<organism evidence="12 13">
    <name type="scientific">Catalinimonas alkaloidigena</name>
    <dbReference type="NCBI Taxonomy" id="1075417"/>
    <lineage>
        <taxon>Bacteria</taxon>
        <taxon>Pseudomonadati</taxon>
        <taxon>Bacteroidota</taxon>
        <taxon>Cytophagia</taxon>
        <taxon>Cytophagales</taxon>
        <taxon>Catalimonadaceae</taxon>
        <taxon>Catalinimonas</taxon>
    </lineage>
</organism>